<dbReference type="InterPro" id="IPR019319">
    <property type="entry name" value="Plg-R(KT)"/>
</dbReference>
<keyword evidence="1" id="KW-1133">Transmembrane helix</keyword>
<dbReference type="PANTHER" id="PTHR13411">
    <property type="entry name" value="PLASMINOGEN RECEPTOR (KT)"/>
    <property type="match status" value="1"/>
</dbReference>
<protein>
    <submittedName>
        <fullName evidence="3">Plasminogen receptor (KT)-like isoform X2</fullName>
    </submittedName>
</protein>
<accession>A0ABM1EIQ3</accession>
<evidence type="ECO:0000313" key="3">
    <source>
        <dbReference type="RefSeq" id="XP_014672074.1"/>
    </source>
</evidence>
<keyword evidence="2" id="KW-1185">Reference proteome</keyword>
<proteinExistence type="predicted"/>
<evidence type="ECO:0000256" key="1">
    <source>
        <dbReference type="SAM" id="Phobius"/>
    </source>
</evidence>
<evidence type="ECO:0000313" key="2">
    <source>
        <dbReference type="Proteomes" id="UP000695022"/>
    </source>
</evidence>
<sequence>MGSIVGKAMDDNMKKQQEFMLATQRLAMERQIQMQNQMRERMMAMQIAKSREFFWWWAAFYSLAAPAMMIGAKRQGNHAIAVPLVPLTFVVGYLADMAYGNKLERIRHEAEIILQDTPDMLTLPSGTPTYNTIERARLAQKDAQELESKNELFL</sequence>
<dbReference type="Pfam" id="PF10166">
    <property type="entry name" value="DUF2368"/>
    <property type="match status" value="1"/>
</dbReference>
<dbReference type="Proteomes" id="UP000695022">
    <property type="component" value="Unplaced"/>
</dbReference>
<dbReference type="GeneID" id="106812661"/>
<dbReference type="RefSeq" id="XP_014672074.1">
    <property type="nucleotide sequence ID" value="XM_014816588.1"/>
</dbReference>
<gene>
    <name evidence="3" type="primary">LOC106812661</name>
</gene>
<keyword evidence="1" id="KW-0472">Membrane</keyword>
<organism evidence="2 3">
    <name type="scientific">Priapulus caudatus</name>
    <name type="common">Priapulid worm</name>
    <dbReference type="NCBI Taxonomy" id="37621"/>
    <lineage>
        <taxon>Eukaryota</taxon>
        <taxon>Metazoa</taxon>
        <taxon>Ecdysozoa</taxon>
        <taxon>Scalidophora</taxon>
        <taxon>Priapulida</taxon>
        <taxon>Priapulimorpha</taxon>
        <taxon>Priapulimorphida</taxon>
        <taxon>Priapulidae</taxon>
        <taxon>Priapulus</taxon>
    </lineage>
</organism>
<dbReference type="PANTHER" id="PTHR13411:SF6">
    <property type="entry name" value="PLASMINOGEN RECEPTOR (KT)"/>
    <property type="match status" value="1"/>
</dbReference>
<keyword evidence="1" id="KW-0812">Transmembrane</keyword>
<feature type="transmembrane region" description="Helical" evidence="1">
    <location>
        <begin position="80"/>
        <end position="99"/>
    </location>
</feature>
<reference evidence="3" key="1">
    <citation type="submission" date="2025-08" db="UniProtKB">
        <authorList>
            <consortium name="RefSeq"/>
        </authorList>
    </citation>
    <scope>IDENTIFICATION</scope>
</reference>
<name>A0ABM1EIQ3_PRICU</name>